<sequence>MAMKHRKLFPETSNSSIDCTYYCDPACGYNCEPFPDIYYPPPPPPSHHHRLTISPYLIIFICLVASFFIFMFFYAVIVKSRERANNGTQQPRGDEEFLDENRVDHPIWLITTAGLQQSIINSITVCKYKKGEGLIEGTECSVCLNEFEEDETVRLLPKCNHAFHVSCIDTWLSSHINCPMCRAYIVSETGASPLVTVDQNSGDSNLIESTHAESSEIDCELGENRERNGEGVCENRTGTEEEGVLKHGENFNGNGVLEAVDNSGGDIKVVKNDVQAFTRSVSLDSSLAEIICLGLSDFYPAESGDCSFDQTNDAEKSYSAIVLKQDGAYSNMSRLTGSSSIGQCLHKGPVSMKRSFSCSGRFLSSRRNRNLNAILPL</sequence>
<dbReference type="EMBL" id="CM047745">
    <property type="protein sequence ID" value="KAJ0024097.1"/>
    <property type="molecule type" value="Genomic_DNA"/>
</dbReference>
<reference evidence="2" key="1">
    <citation type="journal article" date="2023" name="G3 (Bethesda)">
        <title>Genome assembly and association tests identify interacting loci associated with vigor, precocity, and sex in interspecific pistachio rootstocks.</title>
        <authorList>
            <person name="Palmer W."/>
            <person name="Jacygrad E."/>
            <person name="Sagayaradj S."/>
            <person name="Cavanaugh K."/>
            <person name="Han R."/>
            <person name="Bertier L."/>
            <person name="Beede B."/>
            <person name="Kafkas S."/>
            <person name="Golino D."/>
            <person name="Preece J."/>
            <person name="Michelmore R."/>
        </authorList>
    </citation>
    <scope>NUCLEOTIDE SEQUENCE [LARGE SCALE GENOMIC DNA]</scope>
</reference>
<evidence type="ECO:0000313" key="2">
    <source>
        <dbReference type="Proteomes" id="UP001163603"/>
    </source>
</evidence>
<gene>
    <name evidence="1" type="ORF">Pint_08397</name>
</gene>
<keyword evidence="2" id="KW-1185">Reference proteome</keyword>
<dbReference type="Proteomes" id="UP001163603">
    <property type="component" value="Chromosome 10"/>
</dbReference>
<accession>A0ACC0XRJ8</accession>
<name>A0ACC0XRJ8_9ROSI</name>
<protein>
    <submittedName>
        <fullName evidence="1">Uncharacterized protein</fullName>
    </submittedName>
</protein>
<evidence type="ECO:0000313" key="1">
    <source>
        <dbReference type="EMBL" id="KAJ0024097.1"/>
    </source>
</evidence>
<proteinExistence type="predicted"/>
<comment type="caution">
    <text evidence="1">The sequence shown here is derived from an EMBL/GenBank/DDBJ whole genome shotgun (WGS) entry which is preliminary data.</text>
</comment>
<organism evidence="1 2">
    <name type="scientific">Pistacia integerrima</name>
    <dbReference type="NCBI Taxonomy" id="434235"/>
    <lineage>
        <taxon>Eukaryota</taxon>
        <taxon>Viridiplantae</taxon>
        <taxon>Streptophyta</taxon>
        <taxon>Embryophyta</taxon>
        <taxon>Tracheophyta</taxon>
        <taxon>Spermatophyta</taxon>
        <taxon>Magnoliopsida</taxon>
        <taxon>eudicotyledons</taxon>
        <taxon>Gunneridae</taxon>
        <taxon>Pentapetalae</taxon>
        <taxon>rosids</taxon>
        <taxon>malvids</taxon>
        <taxon>Sapindales</taxon>
        <taxon>Anacardiaceae</taxon>
        <taxon>Pistacia</taxon>
    </lineage>
</organism>